<dbReference type="GO" id="GO:0005576">
    <property type="term" value="C:extracellular region"/>
    <property type="evidence" value="ECO:0007669"/>
    <property type="project" value="UniProtKB-SubCell"/>
</dbReference>
<feature type="signal peptide" evidence="7">
    <location>
        <begin position="1"/>
        <end position="19"/>
    </location>
</feature>
<proteinExistence type="inferred from homology"/>
<feature type="non-terminal residue" evidence="8">
    <location>
        <position position="96"/>
    </location>
</feature>
<dbReference type="Proteomes" id="UP001177023">
    <property type="component" value="Unassembled WGS sequence"/>
</dbReference>
<reference evidence="8" key="1">
    <citation type="submission" date="2023-06" db="EMBL/GenBank/DDBJ databases">
        <authorList>
            <person name="Delattre M."/>
        </authorList>
    </citation>
    <scope>NUCLEOTIDE SEQUENCE</scope>
    <source>
        <strain evidence="8">AF72</strain>
    </source>
</reference>
<evidence type="ECO:0000256" key="7">
    <source>
        <dbReference type="SAM" id="SignalP"/>
    </source>
</evidence>
<dbReference type="GO" id="GO:0007218">
    <property type="term" value="P:neuropeptide signaling pathway"/>
    <property type="evidence" value="ECO:0007669"/>
    <property type="project" value="UniProtKB-KW"/>
</dbReference>
<feature type="chain" id="PRO_5041452884" evidence="7">
    <location>
        <begin position="20"/>
        <end position="96"/>
    </location>
</feature>
<keyword evidence="9" id="KW-1185">Reference proteome</keyword>
<keyword evidence="6" id="KW-0527">Neuropeptide</keyword>
<comment type="subcellular location">
    <subcellularLocation>
        <location evidence="1">Secreted</location>
    </subcellularLocation>
</comment>
<evidence type="ECO:0000256" key="3">
    <source>
        <dbReference type="ARBA" id="ARBA00022525"/>
    </source>
</evidence>
<comment type="similarity">
    <text evidence="2">Belongs to the FARP (FMRFamide related peptide) family.</text>
</comment>
<dbReference type="AlphaFoldDB" id="A0AA36G4A5"/>
<keyword evidence="7" id="KW-0732">Signal</keyword>
<name>A0AA36G4A5_9BILA</name>
<evidence type="ECO:0000256" key="6">
    <source>
        <dbReference type="ARBA" id="ARBA00023320"/>
    </source>
</evidence>
<accession>A0AA36G4A5</accession>
<sequence length="96" mass="10966">MQPALCLFAAAVLLISVHAYEEPLLCQQQPQLCSNLYLHRMVLPRFSKVPSKRAYDFVRFGRSDPSLGKEKKNSYDYIRFGKRSSPSELPALDQGF</sequence>
<evidence type="ECO:0000256" key="4">
    <source>
        <dbReference type="ARBA" id="ARBA00022685"/>
    </source>
</evidence>
<comment type="caution">
    <text evidence="8">The sequence shown here is derived from an EMBL/GenBank/DDBJ whole genome shotgun (WGS) entry which is preliminary data.</text>
</comment>
<keyword evidence="4" id="KW-0165">Cleavage on pair of basic residues</keyword>
<dbReference type="InterPro" id="IPR002544">
    <property type="entry name" value="FMRFamid-related_peptide-like"/>
</dbReference>
<protein>
    <submittedName>
        <fullName evidence="8">Uncharacterized protein</fullName>
    </submittedName>
</protein>
<evidence type="ECO:0000313" key="8">
    <source>
        <dbReference type="EMBL" id="CAJ0578974.1"/>
    </source>
</evidence>
<evidence type="ECO:0000313" key="9">
    <source>
        <dbReference type="Proteomes" id="UP001177023"/>
    </source>
</evidence>
<keyword evidence="3" id="KW-0964">Secreted</keyword>
<gene>
    <name evidence="8" type="ORF">MSPICULIGERA_LOCUS17212</name>
</gene>
<evidence type="ECO:0000256" key="1">
    <source>
        <dbReference type="ARBA" id="ARBA00004613"/>
    </source>
</evidence>
<dbReference type="Pfam" id="PF01581">
    <property type="entry name" value="FARP"/>
    <property type="match status" value="2"/>
</dbReference>
<evidence type="ECO:0000256" key="2">
    <source>
        <dbReference type="ARBA" id="ARBA00006356"/>
    </source>
</evidence>
<evidence type="ECO:0000256" key="5">
    <source>
        <dbReference type="ARBA" id="ARBA00022815"/>
    </source>
</evidence>
<organism evidence="8 9">
    <name type="scientific">Mesorhabditis spiculigera</name>
    <dbReference type="NCBI Taxonomy" id="96644"/>
    <lineage>
        <taxon>Eukaryota</taxon>
        <taxon>Metazoa</taxon>
        <taxon>Ecdysozoa</taxon>
        <taxon>Nematoda</taxon>
        <taxon>Chromadorea</taxon>
        <taxon>Rhabditida</taxon>
        <taxon>Rhabditina</taxon>
        <taxon>Rhabditomorpha</taxon>
        <taxon>Rhabditoidea</taxon>
        <taxon>Rhabditidae</taxon>
        <taxon>Mesorhabditinae</taxon>
        <taxon>Mesorhabditis</taxon>
    </lineage>
</organism>
<keyword evidence="5" id="KW-0027">Amidation</keyword>
<dbReference type="EMBL" id="CATQJA010002655">
    <property type="protein sequence ID" value="CAJ0578974.1"/>
    <property type="molecule type" value="Genomic_DNA"/>
</dbReference>